<dbReference type="InterPro" id="IPR036397">
    <property type="entry name" value="RNaseH_sf"/>
</dbReference>
<dbReference type="InterPro" id="IPR041588">
    <property type="entry name" value="Integrase_H2C2"/>
</dbReference>
<dbReference type="Pfam" id="PF12259">
    <property type="entry name" value="Baculo_F"/>
    <property type="match status" value="1"/>
</dbReference>
<feature type="compositionally biased region" description="Basic and acidic residues" evidence="1">
    <location>
        <begin position="385"/>
        <end position="396"/>
    </location>
</feature>
<protein>
    <recommendedName>
        <fullName evidence="3">Integrase catalytic domain-containing protein</fullName>
    </recommendedName>
</protein>
<dbReference type="SUPFAM" id="SSF53098">
    <property type="entry name" value="Ribonuclease H-like"/>
    <property type="match status" value="1"/>
</dbReference>
<evidence type="ECO:0000259" key="3">
    <source>
        <dbReference type="PROSITE" id="PS50994"/>
    </source>
</evidence>
<gene>
    <name evidence="4" type="ORF">B5V51_4400</name>
</gene>
<reference evidence="4" key="1">
    <citation type="submission" date="2017-09" db="EMBL/GenBank/DDBJ databases">
        <title>Contemporary evolution of a Lepidopteran species, Heliothis virescens, in response to modern agricultural practices.</title>
        <authorList>
            <person name="Fritz M.L."/>
            <person name="Deyonke A.M."/>
            <person name="Papanicolaou A."/>
            <person name="Micinski S."/>
            <person name="Westbrook J."/>
            <person name="Gould F."/>
        </authorList>
    </citation>
    <scope>NUCLEOTIDE SEQUENCE [LARGE SCALE GENOMIC DNA]</scope>
    <source>
        <strain evidence="4">HvINT-</strain>
        <tissue evidence="4">Whole body</tissue>
    </source>
</reference>
<dbReference type="STRING" id="7102.A0A2A4K9T0"/>
<evidence type="ECO:0000256" key="1">
    <source>
        <dbReference type="SAM" id="MobiDB-lite"/>
    </source>
</evidence>
<dbReference type="InterPro" id="IPR001584">
    <property type="entry name" value="Integrase_cat-core"/>
</dbReference>
<comment type="caution">
    <text evidence="4">The sequence shown here is derived from an EMBL/GenBank/DDBJ whole genome shotgun (WGS) entry which is preliminary data.</text>
</comment>
<organism evidence="4">
    <name type="scientific">Heliothis virescens</name>
    <name type="common">Tobacco budworm moth</name>
    <dbReference type="NCBI Taxonomy" id="7102"/>
    <lineage>
        <taxon>Eukaryota</taxon>
        <taxon>Metazoa</taxon>
        <taxon>Ecdysozoa</taxon>
        <taxon>Arthropoda</taxon>
        <taxon>Hexapoda</taxon>
        <taxon>Insecta</taxon>
        <taxon>Pterygota</taxon>
        <taxon>Neoptera</taxon>
        <taxon>Endopterygota</taxon>
        <taxon>Lepidoptera</taxon>
        <taxon>Glossata</taxon>
        <taxon>Ditrysia</taxon>
        <taxon>Noctuoidea</taxon>
        <taxon>Noctuidae</taxon>
        <taxon>Heliothinae</taxon>
        <taxon>Heliothis</taxon>
    </lineage>
</organism>
<keyword evidence="2" id="KW-0472">Membrane</keyword>
<keyword evidence="2" id="KW-0812">Transmembrane</keyword>
<dbReference type="Gene3D" id="3.30.420.10">
    <property type="entry name" value="Ribonuclease H-like superfamily/Ribonuclease H"/>
    <property type="match status" value="1"/>
</dbReference>
<feature type="domain" description="Integrase catalytic" evidence="3">
    <location>
        <begin position="66"/>
        <end position="259"/>
    </location>
</feature>
<feature type="transmembrane region" description="Helical" evidence="2">
    <location>
        <begin position="795"/>
        <end position="817"/>
    </location>
</feature>
<keyword evidence="2" id="KW-1133">Transmembrane helix</keyword>
<dbReference type="InterPro" id="IPR040676">
    <property type="entry name" value="DUF5641"/>
</dbReference>
<dbReference type="EMBL" id="NWSH01000022">
    <property type="protein sequence ID" value="PCG80664.1"/>
    <property type="molecule type" value="Genomic_DNA"/>
</dbReference>
<name>A0A2A4K9T0_HELVI</name>
<dbReference type="GO" id="GO:0003676">
    <property type="term" value="F:nucleic acid binding"/>
    <property type="evidence" value="ECO:0007669"/>
    <property type="project" value="InterPro"/>
</dbReference>
<feature type="region of interest" description="Disordered" evidence="1">
    <location>
        <begin position="382"/>
        <end position="404"/>
    </location>
</feature>
<evidence type="ECO:0000313" key="4">
    <source>
        <dbReference type="EMBL" id="PCG80664.1"/>
    </source>
</evidence>
<dbReference type="PANTHER" id="PTHR47331">
    <property type="entry name" value="PHD-TYPE DOMAIN-CONTAINING PROTEIN"/>
    <property type="match status" value="1"/>
</dbReference>
<accession>A0A2A4K9T0</accession>
<dbReference type="AlphaFoldDB" id="A0A2A4K9T0"/>
<dbReference type="InterPro" id="IPR012337">
    <property type="entry name" value="RNaseH-like_sf"/>
</dbReference>
<proteinExistence type="predicted"/>
<sequence>MIIQEAHRDTLHGGARLTLAYLRLKYWIIGGNRTIKKELRQCIRCHRFKPHRNMQLMSDLPRERVTPSRPFTNTGVDFTGHVDIKINKGRGVKTCKAYIAIFICMVTKAVHLELVSDLTTQTFLAAFKRMCARRGTPKHMFSDNGTNFVGAAKLLYEDFEQNKTFKTSEFYDEMNNMKIQWHFNAPLWPSAGGLWEAAVKSMKYHLKRVLGEQKLTYEQFTTLLTQIEACLNSRPLCPLSEDVEDLEYLTPGHFLVGGPLLSPAKEEEDFNQFDLRNRWRLVEQTNLHIWKRWSNEYLQQLQVRSKWQQPKENLAKGDLVLVHDENLPPGRWALGRVVELHPGTDGKVRVVTLKTKKGQLKRPIVKLSPLPIRHNLQYMEETENEINKQEPPEPNKQKKQRSHSTNKHSLLSLLLLCMMTIFGITQAAPSTTNNYKVTSILNNQPIYFDEAGKLQLIHDEWSLLIFYNLTSYWQATSKIKFYIDKVDILCQQIVHEYTPCKTVVDHLRYELNHLTEYNSILLSQHSRQKRGYFDGIGKLARTLFGVLDLMEQLNIISGKLPQGVSLPIKDIQKDFQDIYELIHGSLKLVQPLSAFIAINLIKNSYITLEEEDMHHCTAYGEDEYTCISNQPVYSFHDKDAPCEAKVFSQQTSLACVINNITCKETWIKLHKPNVWLFTLCDKQLMRVICSDQVTPAVIDGIGVIALAPKCLLQKKDATIFTYNHMGSNVNMELDIEIPTINSTINNMFDLGWRNAQLNITELRSVADVSKIERQISYQKQQEVLPELRNVSPHDIYFYSTTSLLLGGFSVVGIYLIIKKWKKMNTNATPSTKLEQQKGDDKDEVNIEMREIRTSTTQETRKGFCFDNISSN</sequence>
<dbReference type="InterPro" id="IPR022048">
    <property type="entry name" value="Envelope_fusion-like"/>
</dbReference>
<dbReference type="PROSITE" id="PS50994">
    <property type="entry name" value="INTEGRASE"/>
    <property type="match status" value="1"/>
</dbReference>
<dbReference type="Pfam" id="PF18701">
    <property type="entry name" value="DUF5641"/>
    <property type="match status" value="1"/>
</dbReference>
<evidence type="ECO:0000256" key="2">
    <source>
        <dbReference type="SAM" id="Phobius"/>
    </source>
</evidence>
<dbReference type="Pfam" id="PF17921">
    <property type="entry name" value="Integrase_H2C2"/>
    <property type="match status" value="1"/>
</dbReference>
<dbReference type="GO" id="GO:0015074">
    <property type="term" value="P:DNA integration"/>
    <property type="evidence" value="ECO:0007669"/>
    <property type="project" value="InterPro"/>
</dbReference>
<dbReference type="PANTHER" id="PTHR47331:SF1">
    <property type="entry name" value="GAG-LIKE PROTEIN"/>
    <property type="match status" value="1"/>
</dbReference>